<dbReference type="Proteomes" id="UP000199611">
    <property type="component" value="Unassembled WGS sequence"/>
</dbReference>
<evidence type="ECO:0000256" key="3">
    <source>
        <dbReference type="ARBA" id="ARBA00022989"/>
    </source>
</evidence>
<dbReference type="AlphaFoldDB" id="A0A1I4T4X8"/>
<name>A0A1I4T4X8_9BACT</name>
<organism evidence="6 7">
    <name type="scientific">Thermodesulforhabdus norvegica</name>
    <dbReference type="NCBI Taxonomy" id="39841"/>
    <lineage>
        <taxon>Bacteria</taxon>
        <taxon>Pseudomonadati</taxon>
        <taxon>Thermodesulfobacteriota</taxon>
        <taxon>Syntrophobacteria</taxon>
        <taxon>Syntrophobacterales</taxon>
        <taxon>Thermodesulforhabdaceae</taxon>
        <taxon>Thermodesulforhabdus</taxon>
    </lineage>
</organism>
<evidence type="ECO:0000313" key="6">
    <source>
        <dbReference type="EMBL" id="SFM71814.1"/>
    </source>
</evidence>
<protein>
    <recommendedName>
        <fullName evidence="5">Translocation and assembly module TamB C-terminal domain-containing protein</fullName>
    </recommendedName>
</protein>
<accession>A0A1I4T4X8</accession>
<keyword evidence="3" id="KW-1133">Transmembrane helix</keyword>
<evidence type="ECO:0000256" key="1">
    <source>
        <dbReference type="ARBA" id="ARBA00004167"/>
    </source>
</evidence>
<sequence>MASIKKKFKHAGLTLLVSVFLLTLALSIPAVQNRVWSLVLERLSERTGWTISARSLYFAPWGKLYAENVYVGKKGRQLAICRDLILSFAISKTFPFVKPQSLSLLEPFVVLEVDETGRLIWPALPSGKRTEREGGALESLYLTLLPDVRLKDGKVGVLRSGMSGYHISSLSGEILPYLREAQVTARLRLEGLVNSPMVGRIRLNGALRANEERVDVNGISLEIPDLLAGKLQGFWSLKHNSGRVSLHVMYFDPLKHPYTRKIGRKSGTLTVNAGGDIDSGGVKGFIRAESSSGFSMNALFTVSRNHRADDFLLTVSGHYDLNGFARSSGSFSMKGYYGSGEDYYAVVDVRCGPVKPERDFKEILSSVETLNVRIEFFPGGIAVSPASVDASQGRVWFRGSLLYGEKFGLSAGVEFSLNWFSVMKLPDFGRFKTGGRLTGRCGEGCGSDLKGWIADGDAFLYRNDEEIELSGSIAEGNIEGKVNVRSLRLDKIFSALKVLEARVEGTFSGEAVLKGTVEAPDVSFKGLVEKPRYGDYRAEEVRIVGRGRLTRKGAKSVHISASGMSVPGVSDPLMVKASLTQRDDELGFHVEVNLDRSRNFLMEGNVFHIWSNPEIVIEKGILNWSGNYRASGEFRITTEALIVSRLKVYHGDGSAGLEGRIGYDKSISFNSLFDRFPLDDLVSVVGFQTRGLAVSGGIKGSLKEGGVNLKARLEAGKGSIRPLRISGISSEEYFWDAMKLDVTVGGDMVYTSAIVRAPYWQNGLMLSASVPVKIRSLSEKTPGKMALPLPPVNSLIALDPERSLECKIRVEEFDLGALGMLYSETMAIKGRFTADLSISGKLEDLRAGGWGKVRIDEAYLVSRRKVSVSEVEGEFLILDNVLKADAIKGRLLDGSFELKALVPLRSENAGVTLSVRLREIHIPEIYGISGVVSGSADGAVRGREISIAGKFTALKAFMDLDALQGELSRDVRSVEIVAREGEAEVIEEGSSGGIYDRMSMDVDVDFSQGNARVKGLGVDAEVDGRLSLRKRSGEALRIYGSIEARRGLYAFQSVRLKITEGEVRFKGMVPPDPDINFTGEKSVDDVVIRVSVVGRVSQPVLKLSSSPAMSDVDILSYLLFNRPARNLTAKESVNLQQNAAFFIGSKAAQKLKEVLGNTPFAPDVLEIYTGESGHGVVEVGKYITPDFYVTYEKDIKDEGNDQVKIEYRINRHLSVQSQIGDERGAGVDVLWRYDFGE</sequence>
<dbReference type="InterPro" id="IPR007452">
    <property type="entry name" value="TamB_C"/>
</dbReference>
<dbReference type="RefSeq" id="WP_177193547.1">
    <property type="nucleotide sequence ID" value="NZ_FOUU01000003.1"/>
</dbReference>
<feature type="domain" description="Translocation and assembly module TamB C-terminal" evidence="5">
    <location>
        <begin position="888"/>
        <end position="1235"/>
    </location>
</feature>
<reference evidence="7" key="1">
    <citation type="submission" date="2016-10" db="EMBL/GenBank/DDBJ databases">
        <authorList>
            <person name="Varghese N."/>
            <person name="Submissions S."/>
        </authorList>
    </citation>
    <scope>NUCLEOTIDE SEQUENCE [LARGE SCALE GENOMIC DNA]</scope>
    <source>
        <strain evidence="7">DSM 9990</strain>
    </source>
</reference>
<dbReference type="STRING" id="39841.SAMN05660836_01232"/>
<keyword evidence="2" id="KW-0812">Transmembrane</keyword>
<keyword evidence="4" id="KW-0472">Membrane</keyword>
<evidence type="ECO:0000256" key="4">
    <source>
        <dbReference type="ARBA" id="ARBA00023136"/>
    </source>
</evidence>
<evidence type="ECO:0000313" key="7">
    <source>
        <dbReference type="Proteomes" id="UP000199611"/>
    </source>
</evidence>
<keyword evidence="7" id="KW-1185">Reference proteome</keyword>
<dbReference type="PANTHER" id="PTHR36985">
    <property type="entry name" value="TRANSLOCATION AND ASSEMBLY MODULE SUBUNIT TAMB"/>
    <property type="match status" value="1"/>
</dbReference>
<proteinExistence type="predicted"/>
<evidence type="ECO:0000256" key="2">
    <source>
        <dbReference type="ARBA" id="ARBA00022692"/>
    </source>
</evidence>
<comment type="subcellular location">
    <subcellularLocation>
        <location evidence="1">Membrane</location>
        <topology evidence="1">Single-pass membrane protein</topology>
    </subcellularLocation>
</comment>
<dbReference type="GO" id="GO:0009306">
    <property type="term" value="P:protein secretion"/>
    <property type="evidence" value="ECO:0007669"/>
    <property type="project" value="InterPro"/>
</dbReference>
<dbReference type="Pfam" id="PF04357">
    <property type="entry name" value="TamB"/>
    <property type="match status" value="1"/>
</dbReference>
<gene>
    <name evidence="6" type="ORF">SAMN05660836_01232</name>
</gene>
<dbReference type="EMBL" id="FOUU01000003">
    <property type="protein sequence ID" value="SFM71814.1"/>
    <property type="molecule type" value="Genomic_DNA"/>
</dbReference>
<dbReference type="PANTHER" id="PTHR36985:SF1">
    <property type="entry name" value="TRANSLOCATION AND ASSEMBLY MODULE SUBUNIT TAMB"/>
    <property type="match status" value="1"/>
</dbReference>
<dbReference type="GO" id="GO:0005886">
    <property type="term" value="C:plasma membrane"/>
    <property type="evidence" value="ECO:0007669"/>
    <property type="project" value="InterPro"/>
</dbReference>
<evidence type="ECO:0000259" key="5">
    <source>
        <dbReference type="Pfam" id="PF04357"/>
    </source>
</evidence>